<sequence>MHISGILATFLTCSGAALAIMIPGPDTPLPAIMNKRPDDIHTFTVTHYAFPTAYVCPKTITISHAITDCHGSRTAKLVTKTLPHPKYPGILTPTATVVLHSTQCPSAVATIRHYIDCRK</sequence>
<accession>A0AAV9VD29</accession>
<dbReference type="EMBL" id="JAVHNQ010000001">
    <property type="protein sequence ID" value="KAK6359036.1"/>
    <property type="molecule type" value="Genomic_DNA"/>
</dbReference>
<gene>
    <name evidence="2" type="ORF">TWF696_000207</name>
</gene>
<keyword evidence="1" id="KW-0732">Signal</keyword>
<comment type="caution">
    <text evidence="2">The sequence shown here is derived from an EMBL/GenBank/DDBJ whole genome shotgun (WGS) entry which is preliminary data.</text>
</comment>
<keyword evidence="3" id="KW-1185">Reference proteome</keyword>
<feature type="signal peptide" evidence="1">
    <location>
        <begin position="1"/>
        <end position="19"/>
    </location>
</feature>
<feature type="chain" id="PRO_5043922889" evidence="1">
    <location>
        <begin position="20"/>
        <end position="119"/>
    </location>
</feature>
<evidence type="ECO:0000256" key="1">
    <source>
        <dbReference type="SAM" id="SignalP"/>
    </source>
</evidence>
<proteinExistence type="predicted"/>
<evidence type="ECO:0000313" key="3">
    <source>
        <dbReference type="Proteomes" id="UP001375240"/>
    </source>
</evidence>
<protein>
    <submittedName>
        <fullName evidence="2">Uncharacterized protein</fullName>
    </submittedName>
</protein>
<evidence type="ECO:0000313" key="2">
    <source>
        <dbReference type="EMBL" id="KAK6359036.1"/>
    </source>
</evidence>
<organism evidence="2 3">
    <name type="scientific">Orbilia brochopaga</name>
    <dbReference type="NCBI Taxonomy" id="3140254"/>
    <lineage>
        <taxon>Eukaryota</taxon>
        <taxon>Fungi</taxon>
        <taxon>Dikarya</taxon>
        <taxon>Ascomycota</taxon>
        <taxon>Pezizomycotina</taxon>
        <taxon>Orbiliomycetes</taxon>
        <taxon>Orbiliales</taxon>
        <taxon>Orbiliaceae</taxon>
        <taxon>Orbilia</taxon>
    </lineage>
</organism>
<dbReference type="Proteomes" id="UP001375240">
    <property type="component" value="Unassembled WGS sequence"/>
</dbReference>
<dbReference type="AlphaFoldDB" id="A0AAV9VD29"/>
<reference evidence="2 3" key="1">
    <citation type="submission" date="2019-10" db="EMBL/GenBank/DDBJ databases">
        <authorList>
            <person name="Palmer J.M."/>
        </authorList>
    </citation>
    <scope>NUCLEOTIDE SEQUENCE [LARGE SCALE GENOMIC DNA]</scope>
    <source>
        <strain evidence="2 3">TWF696</strain>
    </source>
</reference>
<name>A0AAV9VD29_9PEZI</name>